<dbReference type="Pfam" id="PF08450">
    <property type="entry name" value="SGL"/>
    <property type="match status" value="1"/>
</dbReference>
<dbReference type="KEGG" id="nbe:Back2_17520"/>
<dbReference type="AlphaFoldDB" id="A0A3G9IN61"/>
<dbReference type="RefSeq" id="WP_125568643.1">
    <property type="nucleotide sequence ID" value="NZ_AP019307.1"/>
</dbReference>
<evidence type="ECO:0000313" key="6">
    <source>
        <dbReference type="Proteomes" id="UP000271573"/>
    </source>
</evidence>
<keyword evidence="3" id="KW-0479">Metal-binding</keyword>
<dbReference type="GO" id="GO:0005509">
    <property type="term" value="F:calcium ion binding"/>
    <property type="evidence" value="ECO:0007669"/>
    <property type="project" value="TreeGrafter"/>
</dbReference>
<feature type="binding site" evidence="3">
    <location>
        <position position="195"/>
    </location>
    <ligand>
        <name>a divalent metal cation</name>
        <dbReference type="ChEBI" id="CHEBI:60240"/>
    </ligand>
</feature>
<dbReference type="InterPro" id="IPR011042">
    <property type="entry name" value="6-blade_b-propeller_TolB-like"/>
</dbReference>
<dbReference type="SUPFAM" id="SSF63829">
    <property type="entry name" value="Calcium-dependent phosphotriesterase"/>
    <property type="match status" value="1"/>
</dbReference>
<evidence type="ECO:0000256" key="3">
    <source>
        <dbReference type="PIRSR" id="PIRSR605511-2"/>
    </source>
</evidence>
<comment type="cofactor">
    <cofactor evidence="3">
        <name>Zn(2+)</name>
        <dbReference type="ChEBI" id="CHEBI:29105"/>
    </cofactor>
    <text evidence="3">Binds 1 divalent metal cation per subunit.</text>
</comment>
<comment type="similarity">
    <text evidence="1">Belongs to the SMP-30/CGR1 family.</text>
</comment>
<dbReference type="GO" id="GO:0019853">
    <property type="term" value="P:L-ascorbic acid biosynthetic process"/>
    <property type="evidence" value="ECO:0007669"/>
    <property type="project" value="TreeGrafter"/>
</dbReference>
<reference evidence="5 6" key="1">
    <citation type="submission" date="2018-11" db="EMBL/GenBank/DDBJ databases">
        <title>Complete genome sequence of Nocardioides baekrokdamisoli strain KCTC 39748.</title>
        <authorList>
            <person name="Kang S.W."/>
            <person name="Lee K.C."/>
            <person name="Kim K.K."/>
            <person name="Kim J.S."/>
            <person name="Kim D.S."/>
            <person name="Ko S.H."/>
            <person name="Yang S.H."/>
            <person name="Shin Y.K."/>
            <person name="Lee J.S."/>
        </authorList>
    </citation>
    <scope>NUCLEOTIDE SEQUENCE [LARGE SCALE GENOMIC DNA]</scope>
    <source>
        <strain evidence="5 6">KCTC 39748</strain>
    </source>
</reference>
<protein>
    <submittedName>
        <fullName evidence="5">Calcium-binding protein</fullName>
    </submittedName>
</protein>
<dbReference type="Proteomes" id="UP000271573">
    <property type="component" value="Chromosome"/>
</dbReference>
<feature type="domain" description="SMP-30/Gluconolactonase/LRE-like region" evidence="4">
    <location>
        <begin position="17"/>
        <end position="254"/>
    </location>
</feature>
<keyword evidence="3" id="KW-0862">Zinc</keyword>
<dbReference type="GO" id="GO:0004341">
    <property type="term" value="F:gluconolactonase activity"/>
    <property type="evidence" value="ECO:0007669"/>
    <property type="project" value="TreeGrafter"/>
</dbReference>
<dbReference type="PANTHER" id="PTHR10907:SF47">
    <property type="entry name" value="REGUCALCIN"/>
    <property type="match status" value="1"/>
</dbReference>
<sequence>MSGDLTITTVVRSHARVGEGPVWREGQLHWVDILGGQVHVSDLEAGATSTSTVPTWVGAAVPMAGGGHVAATREGFATIVDGVLDTVSGFLPEGIRMNDAKCDPTGRFWAGSCAEDFAPGAGALHCLEADWTHRTVLDGLTQPNGIGWSPDASTMYLIDTQDLALYAYAFTAADGSVGGRRVVARFDVERDGYPDGLAVDADGAVWIAMWGGGAVIRVSPTGEVLRRVAMPVLQTSSCAFVGPDLSELCVTSASEGLEIGEDSLDGSVFVVAGLGVRGTPVATFAGTRS</sequence>
<evidence type="ECO:0000313" key="5">
    <source>
        <dbReference type="EMBL" id="BBH17465.1"/>
    </source>
</evidence>
<organism evidence="5 6">
    <name type="scientific">Nocardioides baekrokdamisoli</name>
    <dbReference type="NCBI Taxonomy" id="1804624"/>
    <lineage>
        <taxon>Bacteria</taxon>
        <taxon>Bacillati</taxon>
        <taxon>Actinomycetota</taxon>
        <taxon>Actinomycetes</taxon>
        <taxon>Propionibacteriales</taxon>
        <taxon>Nocardioidaceae</taxon>
        <taxon>Nocardioides</taxon>
    </lineage>
</organism>
<feature type="binding site" evidence="3">
    <location>
        <position position="116"/>
    </location>
    <ligand>
        <name>substrate</name>
    </ligand>
</feature>
<evidence type="ECO:0000256" key="1">
    <source>
        <dbReference type="ARBA" id="ARBA00008853"/>
    </source>
</evidence>
<gene>
    <name evidence="5" type="ORF">Back2_17520</name>
</gene>
<accession>A0A3G9IN61</accession>
<dbReference type="OrthoDB" id="2633250at2"/>
<dbReference type="EMBL" id="AP019307">
    <property type="protein sequence ID" value="BBH17465.1"/>
    <property type="molecule type" value="Genomic_DNA"/>
</dbReference>
<keyword evidence="6" id="KW-1185">Reference proteome</keyword>
<dbReference type="PANTHER" id="PTHR10907">
    <property type="entry name" value="REGUCALCIN"/>
    <property type="match status" value="1"/>
</dbReference>
<feature type="binding site" evidence="3">
    <location>
        <position position="96"/>
    </location>
    <ligand>
        <name>substrate</name>
    </ligand>
</feature>
<feature type="active site" description="Proton donor/acceptor" evidence="2">
    <location>
        <position position="195"/>
    </location>
</feature>
<dbReference type="InterPro" id="IPR005511">
    <property type="entry name" value="SMP-30"/>
</dbReference>
<name>A0A3G9IN61_9ACTN</name>
<proteinExistence type="inferred from homology"/>
<feature type="binding site" evidence="3">
    <location>
        <position position="144"/>
    </location>
    <ligand>
        <name>a divalent metal cation</name>
        <dbReference type="ChEBI" id="CHEBI:60240"/>
    </ligand>
</feature>
<evidence type="ECO:0000259" key="4">
    <source>
        <dbReference type="Pfam" id="PF08450"/>
    </source>
</evidence>
<dbReference type="InterPro" id="IPR013658">
    <property type="entry name" value="SGL"/>
</dbReference>
<dbReference type="Gene3D" id="2.120.10.30">
    <property type="entry name" value="TolB, C-terminal domain"/>
    <property type="match status" value="1"/>
</dbReference>
<evidence type="ECO:0000256" key="2">
    <source>
        <dbReference type="PIRSR" id="PIRSR605511-1"/>
    </source>
</evidence>
<feature type="binding site" evidence="3">
    <location>
        <position position="98"/>
    </location>
    <ligand>
        <name>substrate</name>
    </ligand>
</feature>
<dbReference type="PRINTS" id="PR01790">
    <property type="entry name" value="SMP30FAMILY"/>
</dbReference>
<feature type="binding site" evidence="3">
    <location>
        <position position="19"/>
    </location>
    <ligand>
        <name>a divalent metal cation</name>
        <dbReference type="ChEBI" id="CHEBI:60240"/>
    </ligand>
</feature>